<dbReference type="AlphaFoldDB" id="A0A3A8E618"/>
<evidence type="ECO:0000313" key="1">
    <source>
        <dbReference type="EMBL" id="RKG30287.1"/>
    </source>
</evidence>
<keyword evidence="2" id="KW-1185">Reference proteome</keyword>
<dbReference type="Pfam" id="PF03864">
    <property type="entry name" value="Phage_cap_E"/>
    <property type="match status" value="1"/>
</dbReference>
<reference evidence="1 2" key="1">
    <citation type="submission" date="2018-09" db="EMBL/GenBank/DDBJ databases">
        <title>The draft genome of Acinetobacter spp. strains.</title>
        <authorList>
            <person name="Qin J."/>
            <person name="Feng Y."/>
            <person name="Zong Z."/>
        </authorList>
    </citation>
    <scope>NUCLEOTIDE SEQUENCE [LARGE SCALE GENOMIC DNA]</scope>
    <source>
        <strain evidence="1 2">WCHAc060096</strain>
    </source>
</reference>
<dbReference type="InterPro" id="IPR005564">
    <property type="entry name" value="Major_capsid_GpE"/>
</dbReference>
<dbReference type="RefSeq" id="WP_120371428.1">
    <property type="nucleotide sequence ID" value="NZ_RAXU01000036.1"/>
</dbReference>
<gene>
    <name evidence="1" type="ORF">D7V21_16220</name>
</gene>
<evidence type="ECO:0000313" key="2">
    <source>
        <dbReference type="Proteomes" id="UP000269001"/>
    </source>
</evidence>
<name>A0A3A8E618_9GAMM</name>
<dbReference type="Proteomes" id="UP000269001">
    <property type="component" value="Unassembled WGS sequence"/>
</dbReference>
<organism evidence="1 2">
    <name type="scientific">Acinetobacter guerrae</name>
    <dbReference type="NCBI Taxonomy" id="1843371"/>
    <lineage>
        <taxon>Bacteria</taxon>
        <taxon>Pseudomonadati</taxon>
        <taxon>Pseudomonadota</taxon>
        <taxon>Gammaproteobacteria</taxon>
        <taxon>Moraxellales</taxon>
        <taxon>Moraxellaceae</taxon>
        <taxon>Acinetobacter</taxon>
    </lineage>
</organism>
<dbReference type="EMBL" id="RAXU01000036">
    <property type="protein sequence ID" value="RKG30287.1"/>
    <property type="molecule type" value="Genomic_DNA"/>
</dbReference>
<proteinExistence type="predicted"/>
<sequence length="332" mass="36492">MNLADLFTPSTLTKAINALPKPPTVLGDKKIFKVIPVKTLTVTIESINGKLVLVSNTDRRGDPDVKGSSKRKRRTFEIPHLPKSATILPDELNVQAFGEDASQGTEQAKVINDKLQSLKNDIETTKEFHRVGAISGIILDADGTTVIYNLFDEFGVTQKNINIQFSNDATDIRKQVLDGKRYAQKKLGGALVREWVAYCSATYFDALTSHSNVKEAYSNWQAAQDRLGGDMRSGFTHAGVTWIEYEVEVMATNGQVTKFIPDGKARLVPITDDLFATYLAPANYNEAVNTLGLEIYAKAEERKMGKGWDLEAQSNPLSVCTAPDALVTFTAT</sequence>
<protein>
    <submittedName>
        <fullName evidence="1">Major capsid protein</fullName>
    </submittedName>
</protein>
<comment type="caution">
    <text evidence="1">The sequence shown here is derived from an EMBL/GenBank/DDBJ whole genome shotgun (WGS) entry which is preliminary data.</text>
</comment>
<accession>A0A3A8E618</accession>